<dbReference type="NCBIfam" id="TIGR00254">
    <property type="entry name" value="GGDEF"/>
    <property type="match status" value="1"/>
</dbReference>
<feature type="domain" description="GGDEF" evidence="3">
    <location>
        <begin position="286"/>
        <end position="418"/>
    </location>
</feature>
<dbReference type="PROSITE" id="PS50887">
    <property type="entry name" value="GGDEF"/>
    <property type="match status" value="1"/>
</dbReference>
<organism evidence="4 5">
    <name type="scientific">Filobacillus milosensis</name>
    <dbReference type="NCBI Taxonomy" id="94137"/>
    <lineage>
        <taxon>Bacteria</taxon>
        <taxon>Bacillati</taxon>
        <taxon>Bacillota</taxon>
        <taxon>Bacilli</taxon>
        <taxon>Bacillales</taxon>
        <taxon>Bacillaceae</taxon>
        <taxon>Filobacillus</taxon>
    </lineage>
</organism>
<dbReference type="SMART" id="SM00267">
    <property type="entry name" value="GGDEF"/>
    <property type="match status" value="1"/>
</dbReference>
<dbReference type="SMART" id="SM00086">
    <property type="entry name" value="PAC"/>
    <property type="match status" value="2"/>
</dbReference>
<feature type="domain" description="PAS" evidence="1">
    <location>
        <begin position="16"/>
        <end position="61"/>
    </location>
</feature>
<evidence type="ECO:0000259" key="2">
    <source>
        <dbReference type="PROSITE" id="PS50113"/>
    </source>
</evidence>
<dbReference type="InterPro" id="IPR052163">
    <property type="entry name" value="DGC-Regulatory_Protein"/>
</dbReference>
<dbReference type="SMART" id="SM00091">
    <property type="entry name" value="PAS"/>
    <property type="match status" value="2"/>
</dbReference>
<dbReference type="NCBIfam" id="TIGR00229">
    <property type="entry name" value="sensory_box"/>
    <property type="match status" value="2"/>
</dbReference>
<accession>A0A4Y8IGH4</accession>
<dbReference type="Gene3D" id="3.30.70.270">
    <property type="match status" value="1"/>
</dbReference>
<dbReference type="SUPFAM" id="SSF55073">
    <property type="entry name" value="Nucleotide cyclase"/>
    <property type="match status" value="1"/>
</dbReference>
<sequence length="418" mass="48141">MSTFSKHDKSNELHEVNLLYSSLFHHSTDAIEIIDLEGHVFDLNPACCIIFGVNPEKTIGKISTLYKYVESRSFLDLSIHTVDDYIKGQNGITYYARMIFTPILNQSKEKIGYTITIRDMTSHKQLIHSLRENERLYRLLADNSEDLIQIVNLDGDVVYASPSHKKILGRNPDEFSGKNINYHPNKDFRSAFRTMTQELKTITFEAKVQHENGDDIWIEVKGTPVFDQQGNFEHFMMVGHNITDRKRSNERLKFLATHDPLTKLPNRRLFTKNLSESLKEAREEHRDIAIMILDLDGFKKVNDDYGHDVGDELLKTFSNRVKQCIRKSDTLARIGGDEFVLLLSDLDNADQVYRIADRIIASLQDGWNIIDYTIRTTSSIGIAFYQTGENIKDFMKRADLALYEAKSNGKNNYKVSKN</sequence>
<evidence type="ECO:0000259" key="1">
    <source>
        <dbReference type="PROSITE" id="PS50112"/>
    </source>
</evidence>
<dbReference type="InterPro" id="IPR000014">
    <property type="entry name" value="PAS"/>
</dbReference>
<feature type="domain" description="PAC" evidence="2">
    <location>
        <begin position="202"/>
        <end position="254"/>
    </location>
</feature>
<dbReference type="Proteomes" id="UP000297975">
    <property type="component" value="Unassembled WGS sequence"/>
</dbReference>
<dbReference type="InterPro" id="IPR000700">
    <property type="entry name" value="PAS-assoc_C"/>
</dbReference>
<dbReference type="PROSITE" id="PS50113">
    <property type="entry name" value="PAC"/>
    <property type="match status" value="2"/>
</dbReference>
<feature type="domain" description="PAS" evidence="1">
    <location>
        <begin position="133"/>
        <end position="179"/>
    </location>
</feature>
<dbReference type="CDD" id="cd00130">
    <property type="entry name" value="PAS"/>
    <property type="match status" value="2"/>
</dbReference>
<dbReference type="PROSITE" id="PS50112">
    <property type="entry name" value="PAS"/>
    <property type="match status" value="2"/>
</dbReference>
<dbReference type="InterPro" id="IPR035965">
    <property type="entry name" value="PAS-like_dom_sf"/>
</dbReference>
<comment type="caution">
    <text evidence="4">The sequence shown here is derived from an EMBL/GenBank/DDBJ whole genome shotgun (WGS) entry which is preliminary data.</text>
</comment>
<dbReference type="OrthoDB" id="9759607at2"/>
<reference evidence="4 5" key="1">
    <citation type="submission" date="2019-03" db="EMBL/GenBank/DDBJ databases">
        <authorList>
            <person name="He R.-H."/>
        </authorList>
    </citation>
    <scope>NUCLEOTIDE SEQUENCE [LARGE SCALE GENOMIC DNA]</scope>
    <source>
        <strain evidence="5">SH 714</strain>
    </source>
</reference>
<evidence type="ECO:0000313" key="5">
    <source>
        <dbReference type="Proteomes" id="UP000297975"/>
    </source>
</evidence>
<dbReference type="PANTHER" id="PTHR46663:SF3">
    <property type="entry name" value="SLL0267 PROTEIN"/>
    <property type="match status" value="1"/>
</dbReference>
<keyword evidence="5" id="KW-1185">Reference proteome</keyword>
<dbReference type="PANTHER" id="PTHR46663">
    <property type="entry name" value="DIGUANYLATE CYCLASE DGCT-RELATED"/>
    <property type="match status" value="1"/>
</dbReference>
<proteinExistence type="predicted"/>
<dbReference type="InterPro" id="IPR001610">
    <property type="entry name" value="PAC"/>
</dbReference>
<evidence type="ECO:0000313" key="4">
    <source>
        <dbReference type="EMBL" id="TFB14214.1"/>
    </source>
</evidence>
<protein>
    <submittedName>
        <fullName evidence="4">Diguanylate cyclase</fullName>
    </submittedName>
</protein>
<dbReference type="RefSeq" id="WP_134341158.1">
    <property type="nucleotide sequence ID" value="NZ_SOPW01000018.1"/>
</dbReference>
<feature type="domain" description="PAC" evidence="2">
    <location>
        <begin position="80"/>
        <end position="132"/>
    </location>
</feature>
<dbReference type="Pfam" id="PF13426">
    <property type="entry name" value="PAS_9"/>
    <property type="match status" value="2"/>
</dbReference>
<dbReference type="InterPro" id="IPR000160">
    <property type="entry name" value="GGDEF_dom"/>
</dbReference>
<dbReference type="CDD" id="cd01949">
    <property type="entry name" value="GGDEF"/>
    <property type="match status" value="1"/>
</dbReference>
<dbReference type="AlphaFoldDB" id="A0A4Y8IGH4"/>
<dbReference type="SUPFAM" id="SSF55785">
    <property type="entry name" value="PYP-like sensor domain (PAS domain)"/>
    <property type="match status" value="2"/>
</dbReference>
<evidence type="ECO:0000259" key="3">
    <source>
        <dbReference type="PROSITE" id="PS50887"/>
    </source>
</evidence>
<dbReference type="InterPro" id="IPR043128">
    <property type="entry name" value="Rev_trsase/Diguanyl_cyclase"/>
</dbReference>
<gene>
    <name evidence="4" type="ORF">E3U55_14285</name>
</gene>
<dbReference type="Gene3D" id="3.30.450.20">
    <property type="entry name" value="PAS domain"/>
    <property type="match status" value="2"/>
</dbReference>
<name>A0A4Y8IGH4_9BACI</name>
<dbReference type="InterPro" id="IPR029787">
    <property type="entry name" value="Nucleotide_cyclase"/>
</dbReference>
<dbReference type="EMBL" id="SOPW01000018">
    <property type="protein sequence ID" value="TFB14214.1"/>
    <property type="molecule type" value="Genomic_DNA"/>
</dbReference>
<dbReference type="Pfam" id="PF00990">
    <property type="entry name" value="GGDEF"/>
    <property type="match status" value="1"/>
</dbReference>
<dbReference type="FunFam" id="3.30.70.270:FF:000001">
    <property type="entry name" value="Diguanylate cyclase domain protein"/>
    <property type="match status" value="1"/>
</dbReference>